<reference evidence="4 5" key="1">
    <citation type="journal article" date="2016" name="Nat. Commun.">
        <title>Ectomycorrhizal ecology is imprinted in the genome of the dominant symbiotic fungus Cenococcum geophilum.</title>
        <authorList>
            <consortium name="DOE Joint Genome Institute"/>
            <person name="Peter M."/>
            <person name="Kohler A."/>
            <person name="Ohm R.A."/>
            <person name="Kuo A."/>
            <person name="Krutzmann J."/>
            <person name="Morin E."/>
            <person name="Arend M."/>
            <person name="Barry K.W."/>
            <person name="Binder M."/>
            <person name="Choi C."/>
            <person name="Clum A."/>
            <person name="Copeland A."/>
            <person name="Grisel N."/>
            <person name="Haridas S."/>
            <person name="Kipfer T."/>
            <person name="LaButti K."/>
            <person name="Lindquist E."/>
            <person name="Lipzen A."/>
            <person name="Maire R."/>
            <person name="Meier B."/>
            <person name="Mihaltcheva S."/>
            <person name="Molinier V."/>
            <person name="Murat C."/>
            <person name="Poggeler S."/>
            <person name="Quandt C.A."/>
            <person name="Sperisen C."/>
            <person name="Tritt A."/>
            <person name="Tisserant E."/>
            <person name="Crous P.W."/>
            <person name="Henrissat B."/>
            <person name="Nehls U."/>
            <person name="Egli S."/>
            <person name="Spatafora J.W."/>
            <person name="Grigoriev I.V."/>
            <person name="Martin F.M."/>
        </authorList>
    </citation>
    <scope>NUCLEOTIDE SEQUENCE [LARGE SCALE GENOMIC DNA]</scope>
    <source>
        <strain evidence="4 5">CBS 459.81</strain>
    </source>
</reference>
<dbReference type="OrthoDB" id="1669814at2759"/>
<evidence type="ECO:0000313" key="4">
    <source>
        <dbReference type="EMBL" id="OCK83930.1"/>
    </source>
</evidence>
<keyword evidence="3" id="KW-0560">Oxidoreductase</keyword>
<evidence type="ECO:0000256" key="2">
    <source>
        <dbReference type="ARBA" id="ARBA00022857"/>
    </source>
</evidence>
<evidence type="ECO:0000256" key="1">
    <source>
        <dbReference type="ARBA" id="ARBA00006484"/>
    </source>
</evidence>
<dbReference type="SUPFAM" id="SSF51735">
    <property type="entry name" value="NAD(P)-binding Rossmann-fold domains"/>
    <property type="match status" value="1"/>
</dbReference>
<dbReference type="AlphaFoldDB" id="A0A8E2JIH5"/>
<dbReference type="FunFam" id="3.40.50.720:FF:000084">
    <property type="entry name" value="Short-chain dehydrogenase reductase"/>
    <property type="match status" value="1"/>
</dbReference>
<name>A0A8E2JIH5_9PEZI</name>
<dbReference type="Pfam" id="PF13561">
    <property type="entry name" value="adh_short_C2"/>
    <property type="match status" value="1"/>
</dbReference>
<dbReference type="PROSITE" id="PS00061">
    <property type="entry name" value="ADH_SHORT"/>
    <property type="match status" value="1"/>
</dbReference>
<dbReference type="EMBL" id="KV744849">
    <property type="protein sequence ID" value="OCK83930.1"/>
    <property type="molecule type" value="Genomic_DNA"/>
</dbReference>
<dbReference type="PANTHER" id="PTHR24321">
    <property type="entry name" value="DEHYDROGENASES, SHORT CHAIN"/>
    <property type="match status" value="1"/>
</dbReference>
<proteinExistence type="inferred from homology"/>
<comment type="similarity">
    <text evidence="1">Belongs to the short-chain dehydrogenases/reductases (SDR) family.</text>
</comment>
<dbReference type="GO" id="GO:0016491">
    <property type="term" value="F:oxidoreductase activity"/>
    <property type="evidence" value="ECO:0007669"/>
    <property type="project" value="UniProtKB-KW"/>
</dbReference>
<dbReference type="InterPro" id="IPR002347">
    <property type="entry name" value="SDR_fam"/>
</dbReference>
<evidence type="ECO:0000256" key="3">
    <source>
        <dbReference type="ARBA" id="ARBA00023002"/>
    </source>
</evidence>
<keyword evidence="2" id="KW-0521">NADP</keyword>
<dbReference type="InterPro" id="IPR020904">
    <property type="entry name" value="Sc_DH/Rdtase_CS"/>
</dbReference>
<gene>
    <name evidence="4" type="ORF">K432DRAFT_432574</name>
</gene>
<keyword evidence="5" id="KW-1185">Reference proteome</keyword>
<dbReference type="Proteomes" id="UP000250266">
    <property type="component" value="Unassembled WGS sequence"/>
</dbReference>
<dbReference type="PRINTS" id="PR00081">
    <property type="entry name" value="GDHRDH"/>
</dbReference>
<sequence>MTSSAPFAGKVIAVTAARGATVSLADINASALSAAAEAIKAETASARLLTTAVDVRDRASVAAWIKKTVDEFGPLDGAANIAGVLSKTHAGGFTPISEVIDEEWDFLLAVNLTGVMYCLREEVKVMKDGGSIVNASSIAGLHGAPGGAAYSASKHGVIGLTKSAAKDVGSRRIRINCFCPAMVETPMATLAMEIYPDYKATNPLKRLGKAEEVARLACFLLGDESRFITGVAYPIDGGELC</sequence>
<dbReference type="Gene3D" id="3.40.50.720">
    <property type="entry name" value="NAD(P)-binding Rossmann-like Domain"/>
    <property type="match status" value="1"/>
</dbReference>
<evidence type="ECO:0000313" key="5">
    <source>
        <dbReference type="Proteomes" id="UP000250266"/>
    </source>
</evidence>
<organism evidence="4 5">
    <name type="scientific">Lepidopterella palustris CBS 459.81</name>
    <dbReference type="NCBI Taxonomy" id="1314670"/>
    <lineage>
        <taxon>Eukaryota</taxon>
        <taxon>Fungi</taxon>
        <taxon>Dikarya</taxon>
        <taxon>Ascomycota</taxon>
        <taxon>Pezizomycotina</taxon>
        <taxon>Dothideomycetes</taxon>
        <taxon>Pleosporomycetidae</taxon>
        <taxon>Mytilinidiales</taxon>
        <taxon>Argynnaceae</taxon>
        <taxon>Lepidopterella</taxon>
    </lineage>
</organism>
<dbReference type="InterPro" id="IPR036291">
    <property type="entry name" value="NAD(P)-bd_dom_sf"/>
</dbReference>
<protein>
    <submittedName>
        <fullName evidence="4">NAD(P)-binding protein</fullName>
    </submittedName>
</protein>
<dbReference type="CDD" id="cd05233">
    <property type="entry name" value="SDR_c"/>
    <property type="match status" value="1"/>
</dbReference>
<dbReference type="PANTHER" id="PTHR24321:SF8">
    <property type="entry name" value="ESTRADIOL 17-BETA-DEHYDROGENASE 8-RELATED"/>
    <property type="match status" value="1"/>
</dbReference>
<accession>A0A8E2JIH5</accession>
<dbReference type="PRINTS" id="PR00080">
    <property type="entry name" value="SDRFAMILY"/>
</dbReference>